<proteinExistence type="predicted"/>
<comment type="caution">
    <text evidence="1">The sequence shown here is derived from an EMBL/GenBank/DDBJ whole genome shotgun (WGS) entry which is preliminary data.</text>
</comment>
<evidence type="ECO:0000313" key="2">
    <source>
        <dbReference type="Proteomes" id="UP000238392"/>
    </source>
</evidence>
<dbReference type="AlphaFoldDB" id="A0A2T0WZH5"/>
<dbReference type="SUPFAM" id="SSF52540">
    <property type="entry name" value="P-loop containing nucleoside triphosphate hydrolases"/>
    <property type="match status" value="1"/>
</dbReference>
<sequence length="366" mass="41071">MKIIIYIGHHKVGSTALQNYFAQNWLKFVQSGILYPAVETRGFANNLKKALGAGDQVEDLHFNVKEPHSALAYRMMADVSPRPIPPQFDAVPGLPQMFNAIRNQVEALQPHTLILCSEAFSNFGQVGASLIQRLLENLPEAEELQVYCALRRPDTYLMSWHGQRLKVGEKAGLLQENGLAQYFDGIHFNYRTLLAPWLEEIEPNQLILRNYADILAEGGSTEDFAKQTGLKLPENLTQPTRANPSLPRSAYSIMYHANDDLSDGLAHQLSVYLQRNGKALSPVKDADVELFGAEQRAKMRRKFAPIHRYLAEIAGRPSFFPDISAVGKVLPVPEHDAGRQLLDALLSEDLPNEEIANYVKQLQQKF</sequence>
<dbReference type="EMBL" id="PVTQ01000002">
    <property type="protein sequence ID" value="PRY92091.1"/>
    <property type="molecule type" value="Genomic_DNA"/>
</dbReference>
<gene>
    <name evidence="1" type="ORF">CLV74_1022</name>
</gene>
<dbReference type="Proteomes" id="UP000238392">
    <property type="component" value="Unassembled WGS sequence"/>
</dbReference>
<accession>A0A2T0WZH5</accession>
<evidence type="ECO:0008006" key="3">
    <source>
        <dbReference type="Google" id="ProtNLM"/>
    </source>
</evidence>
<evidence type="ECO:0000313" key="1">
    <source>
        <dbReference type="EMBL" id="PRY92091.1"/>
    </source>
</evidence>
<reference evidence="1 2" key="1">
    <citation type="submission" date="2018-03" db="EMBL/GenBank/DDBJ databases">
        <title>Genomic Encyclopedia of Archaeal and Bacterial Type Strains, Phase II (KMG-II): from individual species to whole genera.</title>
        <authorList>
            <person name="Goeker M."/>
        </authorList>
    </citation>
    <scope>NUCLEOTIDE SEQUENCE [LARGE SCALE GENOMIC DNA]</scope>
    <source>
        <strain evidence="1 2">DSM 100212</strain>
    </source>
</reference>
<keyword evidence="2" id="KW-1185">Reference proteome</keyword>
<dbReference type="OrthoDB" id="547419at2"/>
<dbReference type="RefSeq" id="WP_146134894.1">
    <property type="nucleotide sequence ID" value="NZ_PVTQ01000002.1"/>
</dbReference>
<dbReference type="InterPro" id="IPR027417">
    <property type="entry name" value="P-loop_NTPase"/>
</dbReference>
<organism evidence="1 2">
    <name type="scientific">Donghicola tyrosinivorans</name>
    <dbReference type="NCBI Taxonomy" id="1652492"/>
    <lineage>
        <taxon>Bacteria</taxon>
        <taxon>Pseudomonadati</taxon>
        <taxon>Pseudomonadota</taxon>
        <taxon>Alphaproteobacteria</taxon>
        <taxon>Rhodobacterales</taxon>
        <taxon>Roseobacteraceae</taxon>
        <taxon>Donghicola</taxon>
    </lineage>
</organism>
<name>A0A2T0WZH5_9RHOB</name>
<protein>
    <recommendedName>
        <fullName evidence="3">Sulfotransferase family protein</fullName>
    </recommendedName>
</protein>